<feature type="transmembrane region" description="Helical" evidence="1">
    <location>
        <begin position="82"/>
        <end position="107"/>
    </location>
</feature>
<dbReference type="Proteomes" id="UP000031518">
    <property type="component" value="Unassembled WGS sequence"/>
</dbReference>
<reference evidence="2 3" key="2">
    <citation type="submission" date="2015-01" db="EMBL/GenBank/DDBJ databases">
        <title>Complete genome sequence of Pyrinomonas methylaliphatogenes type strain K22T.</title>
        <authorList>
            <person name="Lee K.C.Y."/>
            <person name="Power J.F."/>
            <person name="Dunfield P.F."/>
            <person name="Morgan X.C."/>
            <person name="Huttenhower C."/>
            <person name="Stott M.B."/>
        </authorList>
    </citation>
    <scope>NUCLEOTIDE SEQUENCE [LARGE SCALE GENOMIC DNA]</scope>
    <source>
        <strain evidence="2 3">K22</strain>
    </source>
</reference>
<protein>
    <submittedName>
        <fullName evidence="2">Peptidase M50B</fullName>
    </submittedName>
</protein>
<dbReference type="RefSeq" id="WP_157770758.1">
    <property type="nucleotide sequence ID" value="NZ_CBXV010000005.1"/>
</dbReference>
<feature type="transmembrane region" description="Helical" evidence="1">
    <location>
        <begin position="116"/>
        <end position="133"/>
    </location>
</feature>
<keyword evidence="1" id="KW-0812">Transmembrane</keyword>
<feature type="transmembrane region" description="Helical" evidence="1">
    <location>
        <begin position="163"/>
        <end position="186"/>
    </location>
</feature>
<keyword evidence="1" id="KW-0472">Membrane</keyword>
<dbReference type="STRING" id="454194.PYK22_01628"/>
<evidence type="ECO:0000313" key="2">
    <source>
        <dbReference type="EMBL" id="CDM65623.1"/>
    </source>
</evidence>
<evidence type="ECO:0000313" key="3">
    <source>
        <dbReference type="Proteomes" id="UP000031518"/>
    </source>
</evidence>
<reference evidence="2 3" key="1">
    <citation type="submission" date="2013-12" db="EMBL/GenBank/DDBJ databases">
        <authorList>
            <person name="Stott M."/>
        </authorList>
    </citation>
    <scope>NUCLEOTIDE SEQUENCE [LARGE SCALE GENOMIC DNA]</scope>
    <source>
        <strain evidence="2 3">K22</strain>
    </source>
</reference>
<accession>A0A0B6WWG9</accession>
<dbReference type="Pfam" id="PF13398">
    <property type="entry name" value="Peptidase_M50B"/>
    <property type="match status" value="1"/>
</dbReference>
<evidence type="ECO:0000256" key="1">
    <source>
        <dbReference type="SAM" id="Phobius"/>
    </source>
</evidence>
<dbReference type="OrthoDB" id="154174at2"/>
<dbReference type="AlphaFoldDB" id="A0A0B6WWG9"/>
<dbReference type="InterPro" id="IPR049500">
    <property type="entry name" value="Peptidase_M50B-like"/>
</dbReference>
<dbReference type="PANTHER" id="PTHR33979">
    <property type="entry name" value="OS02G0221600 PROTEIN"/>
    <property type="match status" value="1"/>
</dbReference>
<keyword evidence="1" id="KW-1133">Transmembrane helix</keyword>
<keyword evidence="3" id="KW-1185">Reference proteome</keyword>
<feature type="transmembrane region" description="Helical" evidence="1">
    <location>
        <begin position="139"/>
        <end position="156"/>
    </location>
</feature>
<organism evidence="2 3">
    <name type="scientific">Pyrinomonas methylaliphatogenes</name>
    <dbReference type="NCBI Taxonomy" id="454194"/>
    <lineage>
        <taxon>Bacteria</taxon>
        <taxon>Pseudomonadati</taxon>
        <taxon>Acidobacteriota</taxon>
        <taxon>Blastocatellia</taxon>
        <taxon>Blastocatellales</taxon>
        <taxon>Pyrinomonadaceae</taxon>
        <taxon>Pyrinomonas</taxon>
    </lineage>
</organism>
<proteinExistence type="predicted"/>
<dbReference type="PANTHER" id="PTHR33979:SF2">
    <property type="entry name" value="PEPTIDASE M50B-LIKE-DOMAIN-CONTAINING PROTEIN"/>
    <property type="match status" value="1"/>
</dbReference>
<dbReference type="EMBL" id="CBXV010000005">
    <property type="protein sequence ID" value="CDM65623.1"/>
    <property type="molecule type" value="Genomic_DNA"/>
</dbReference>
<sequence length="249" mass="26786">MSFRLAKDARPQARTLLLVTALSIALWFVPYAEIVTYPFRLFVTFIHEGGHALAAVLTGNAVYGLRIMSSGSGVTLTTENGLLSGLIISSAGYLGAMLYGALLLLLIRRAVVARRVLILSAALILTLTVAYGLTSLFTVIAGVIISSGLLLAALFFSPQAATFLINFLAAQCVLNALLDLKTALFLSSPFAPRVPTDAMNMAEATGIPAFLWSIIWIALALMILFYALRSFAEKRTPTQPDLPFDDELD</sequence>
<feature type="transmembrane region" description="Helical" evidence="1">
    <location>
        <begin position="206"/>
        <end position="228"/>
    </location>
</feature>
<gene>
    <name evidence="2" type="ORF">PYK22_01628</name>
</gene>
<name>A0A0B6WWG9_9BACT</name>